<feature type="chain" id="PRO_5021717425" description="PEP-CTERM sorting domain-containing protein" evidence="1">
    <location>
        <begin position="23"/>
        <end position="264"/>
    </location>
</feature>
<dbReference type="KEGG" id="mcad:Pan265_01670"/>
<evidence type="ECO:0000313" key="2">
    <source>
        <dbReference type="EMBL" id="QDU70341.1"/>
    </source>
</evidence>
<dbReference type="EMBL" id="CP036280">
    <property type="protein sequence ID" value="QDU70341.1"/>
    <property type="molecule type" value="Genomic_DNA"/>
</dbReference>
<proteinExistence type="predicted"/>
<feature type="signal peptide" evidence="1">
    <location>
        <begin position="1"/>
        <end position="22"/>
    </location>
</feature>
<keyword evidence="3" id="KW-1185">Reference proteome</keyword>
<keyword evidence="1" id="KW-0732">Signal</keyword>
<protein>
    <recommendedName>
        <fullName evidence="4">PEP-CTERM sorting domain-containing protein</fullName>
    </recommendedName>
</protein>
<name>A0A518BTN4_9BACT</name>
<accession>A0A518BTN4</accession>
<sequence precursor="true">MRGWMSAAAVAACGIMVGNAEATSVVTLDWQGYVGGSIKTNLGNRNAGLMRWSQSAGDAVSVNLTDVTKKSGGGTITGFLAFCIEPLESLHNGGNEFAVLEPEQAPNKPAPMGAIRAENMGKLFEVGFLGTSEDDWKVNGSFDMNYIKAFQLAVWEVVNEAVVNGMQTLNILKGDTADRGGFYSNYSDSHAIASLSQSLLDQAMASDTSANLIAFGAPFEDVTRRSQDQITLSSTPPAPPMVPTPAAAAAGLLGLAGLAGRRGR</sequence>
<gene>
    <name evidence="2" type="ORF">Pan265_01670</name>
</gene>
<organism evidence="2 3">
    <name type="scientific">Mucisphaera calidilacus</name>
    <dbReference type="NCBI Taxonomy" id="2527982"/>
    <lineage>
        <taxon>Bacteria</taxon>
        <taxon>Pseudomonadati</taxon>
        <taxon>Planctomycetota</taxon>
        <taxon>Phycisphaerae</taxon>
        <taxon>Phycisphaerales</taxon>
        <taxon>Phycisphaeraceae</taxon>
        <taxon>Mucisphaera</taxon>
    </lineage>
</organism>
<evidence type="ECO:0000313" key="3">
    <source>
        <dbReference type="Proteomes" id="UP000320386"/>
    </source>
</evidence>
<evidence type="ECO:0008006" key="4">
    <source>
        <dbReference type="Google" id="ProtNLM"/>
    </source>
</evidence>
<reference evidence="2 3" key="1">
    <citation type="submission" date="2019-02" db="EMBL/GenBank/DDBJ databases">
        <title>Deep-cultivation of Planctomycetes and their phenomic and genomic characterization uncovers novel biology.</title>
        <authorList>
            <person name="Wiegand S."/>
            <person name="Jogler M."/>
            <person name="Boedeker C."/>
            <person name="Pinto D."/>
            <person name="Vollmers J."/>
            <person name="Rivas-Marin E."/>
            <person name="Kohn T."/>
            <person name="Peeters S.H."/>
            <person name="Heuer A."/>
            <person name="Rast P."/>
            <person name="Oberbeckmann S."/>
            <person name="Bunk B."/>
            <person name="Jeske O."/>
            <person name="Meyerdierks A."/>
            <person name="Storesund J.E."/>
            <person name="Kallscheuer N."/>
            <person name="Luecker S."/>
            <person name="Lage O.M."/>
            <person name="Pohl T."/>
            <person name="Merkel B.J."/>
            <person name="Hornburger P."/>
            <person name="Mueller R.-W."/>
            <person name="Bruemmer F."/>
            <person name="Labrenz M."/>
            <person name="Spormann A.M."/>
            <person name="Op den Camp H."/>
            <person name="Overmann J."/>
            <person name="Amann R."/>
            <person name="Jetten M.S.M."/>
            <person name="Mascher T."/>
            <person name="Medema M.H."/>
            <person name="Devos D.P."/>
            <person name="Kaster A.-K."/>
            <person name="Ovreas L."/>
            <person name="Rohde M."/>
            <person name="Galperin M.Y."/>
            <person name="Jogler C."/>
        </authorList>
    </citation>
    <scope>NUCLEOTIDE SEQUENCE [LARGE SCALE GENOMIC DNA]</scope>
    <source>
        <strain evidence="2 3">Pan265</strain>
    </source>
</reference>
<dbReference type="Proteomes" id="UP000320386">
    <property type="component" value="Chromosome"/>
</dbReference>
<evidence type="ECO:0000256" key="1">
    <source>
        <dbReference type="SAM" id="SignalP"/>
    </source>
</evidence>
<dbReference type="AlphaFoldDB" id="A0A518BTN4"/>